<sequence length="172" mass="19248">MKNKITFWLGVIAVVVVGILVYVYGSKSATPIVAEDGKINGNYTIESIMKLGKPYICTFEKSDGISKIAGVVHTDGSKIYEEFRIRTDASEAKEFNSFLIIKDEEAFIWTSLQNIGYKSSVAKSASRNASPQEQAQIIGTKDEMSYKCEIWPEVDNTIFEPPTWVKFSELNN</sequence>
<accession>A0A1G2TXJ9</accession>
<dbReference type="EMBL" id="MHWB01000009">
    <property type="protein sequence ID" value="OHB01903.1"/>
    <property type="molecule type" value="Genomic_DNA"/>
</dbReference>
<gene>
    <name evidence="2" type="ORF">A3A96_00485</name>
</gene>
<keyword evidence="1" id="KW-1133">Transmembrane helix</keyword>
<proteinExistence type="predicted"/>
<evidence type="ECO:0000313" key="2">
    <source>
        <dbReference type="EMBL" id="OHB01903.1"/>
    </source>
</evidence>
<dbReference type="Proteomes" id="UP000177707">
    <property type="component" value="Unassembled WGS sequence"/>
</dbReference>
<organism evidence="2 3">
    <name type="scientific">Candidatus Zambryskibacteria bacterium RIFCSPLOWO2_01_FULL_39_39</name>
    <dbReference type="NCBI Taxonomy" id="1802758"/>
    <lineage>
        <taxon>Bacteria</taxon>
        <taxon>Candidatus Zambryskiibacteriota</taxon>
    </lineage>
</organism>
<dbReference type="STRING" id="1802758.A3A96_00485"/>
<keyword evidence="1" id="KW-0472">Membrane</keyword>
<evidence type="ECO:0008006" key="4">
    <source>
        <dbReference type="Google" id="ProtNLM"/>
    </source>
</evidence>
<dbReference type="AlphaFoldDB" id="A0A1G2TXJ9"/>
<reference evidence="2 3" key="1">
    <citation type="journal article" date="2016" name="Nat. Commun.">
        <title>Thousands of microbial genomes shed light on interconnected biogeochemical processes in an aquifer system.</title>
        <authorList>
            <person name="Anantharaman K."/>
            <person name="Brown C.T."/>
            <person name="Hug L.A."/>
            <person name="Sharon I."/>
            <person name="Castelle C.J."/>
            <person name="Probst A.J."/>
            <person name="Thomas B.C."/>
            <person name="Singh A."/>
            <person name="Wilkins M.J."/>
            <person name="Karaoz U."/>
            <person name="Brodie E.L."/>
            <person name="Williams K.H."/>
            <person name="Hubbard S.S."/>
            <person name="Banfield J.F."/>
        </authorList>
    </citation>
    <scope>NUCLEOTIDE SEQUENCE [LARGE SCALE GENOMIC DNA]</scope>
</reference>
<evidence type="ECO:0000313" key="3">
    <source>
        <dbReference type="Proteomes" id="UP000177707"/>
    </source>
</evidence>
<keyword evidence="1" id="KW-0812">Transmembrane</keyword>
<protein>
    <recommendedName>
        <fullName evidence="4">DUF4412 domain-containing protein</fullName>
    </recommendedName>
</protein>
<name>A0A1G2TXJ9_9BACT</name>
<comment type="caution">
    <text evidence="2">The sequence shown here is derived from an EMBL/GenBank/DDBJ whole genome shotgun (WGS) entry which is preliminary data.</text>
</comment>
<evidence type="ECO:0000256" key="1">
    <source>
        <dbReference type="SAM" id="Phobius"/>
    </source>
</evidence>
<feature type="transmembrane region" description="Helical" evidence="1">
    <location>
        <begin position="7"/>
        <end position="25"/>
    </location>
</feature>